<keyword evidence="3" id="KW-1185">Reference proteome</keyword>
<keyword evidence="1" id="KW-0732">Signal</keyword>
<evidence type="ECO:0000313" key="2">
    <source>
        <dbReference type="EMBL" id="GAA4781664.1"/>
    </source>
</evidence>
<evidence type="ECO:0008006" key="4">
    <source>
        <dbReference type="Google" id="ProtNLM"/>
    </source>
</evidence>
<evidence type="ECO:0000313" key="3">
    <source>
        <dbReference type="Proteomes" id="UP001501411"/>
    </source>
</evidence>
<reference evidence="3" key="1">
    <citation type="journal article" date="2019" name="Int. J. Syst. Evol. Microbiol.">
        <title>The Global Catalogue of Microorganisms (GCM) 10K type strain sequencing project: providing services to taxonomists for standard genome sequencing and annotation.</title>
        <authorList>
            <consortium name="The Broad Institute Genomics Platform"/>
            <consortium name="The Broad Institute Genome Sequencing Center for Infectious Disease"/>
            <person name="Wu L."/>
            <person name="Ma J."/>
        </authorList>
    </citation>
    <scope>NUCLEOTIDE SEQUENCE [LARGE SCALE GENOMIC DNA]</scope>
    <source>
        <strain evidence="3">JCM 18200</strain>
    </source>
</reference>
<feature type="signal peptide" evidence="1">
    <location>
        <begin position="1"/>
        <end position="21"/>
    </location>
</feature>
<dbReference type="Proteomes" id="UP001501411">
    <property type="component" value="Unassembled WGS sequence"/>
</dbReference>
<gene>
    <name evidence="2" type="ORF">GCM10023231_06600</name>
</gene>
<proteinExistence type="predicted"/>
<comment type="caution">
    <text evidence="2">The sequence shown here is derived from an EMBL/GenBank/DDBJ whole genome shotgun (WGS) entry which is preliminary data.</text>
</comment>
<evidence type="ECO:0000256" key="1">
    <source>
        <dbReference type="SAM" id="SignalP"/>
    </source>
</evidence>
<dbReference type="EMBL" id="BAABIQ010000003">
    <property type="protein sequence ID" value="GAA4781664.1"/>
    <property type="molecule type" value="Genomic_DNA"/>
</dbReference>
<organism evidence="2 3">
    <name type="scientific">Olivibacter ginsenosidimutans</name>
    <dbReference type="NCBI Taxonomy" id="1176537"/>
    <lineage>
        <taxon>Bacteria</taxon>
        <taxon>Pseudomonadati</taxon>
        <taxon>Bacteroidota</taxon>
        <taxon>Sphingobacteriia</taxon>
        <taxon>Sphingobacteriales</taxon>
        <taxon>Sphingobacteriaceae</taxon>
        <taxon>Olivibacter</taxon>
    </lineage>
</organism>
<dbReference type="RefSeq" id="WP_345230277.1">
    <property type="nucleotide sequence ID" value="NZ_BAABIQ010000003.1"/>
</dbReference>
<sequence length="186" mass="20539">MKKMLFTCLFSLIVSIPNLYAQGRKVYTVLEAGGMFGLNQPDALGGNRSLNGYKFHLMIGRNFNDHVYVGFGLGNEVYKAKKSNVPFASRFSMLPFLADVRVPIDKNFFSGGLYLIANAGYAPRIGSDMFKGASALGGLNYRHPLSFNGPDLFLTLGYGYQQIVLPYQVKNVQQQSVSLTIGLFIN</sequence>
<accession>A0ABP9AKI9</accession>
<name>A0ABP9AKI9_9SPHI</name>
<feature type="chain" id="PRO_5045825527" description="Outer membrane protein beta-barrel domain-containing protein" evidence="1">
    <location>
        <begin position="22"/>
        <end position="186"/>
    </location>
</feature>
<protein>
    <recommendedName>
        <fullName evidence="4">Outer membrane protein beta-barrel domain-containing protein</fullName>
    </recommendedName>
</protein>